<dbReference type="GO" id="GO:0016788">
    <property type="term" value="F:hydrolase activity, acting on ester bonds"/>
    <property type="evidence" value="ECO:0007669"/>
    <property type="project" value="InterPro"/>
</dbReference>
<dbReference type="PIRSF" id="PIRSF005902">
    <property type="entry name" value="DNase_TatD"/>
    <property type="match status" value="1"/>
</dbReference>
<evidence type="ECO:0000256" key="4">
    <source>
        <dbReference type="PIRSR" id="PIRSR005902-1"/>
    </source>
</evidence>
<dbReference type="InterPro" id="IPR018228">
    <property type="entry name" value="DNase_TatD-rel_CS"/>
</dbReference>
<dbReference type="PANTHER" id="PTHR46124">
    <property type="entry name" value="D-AMINOACYL-TRNA DEACYLASE"/>
    <property type="match status" value="1"/>
</dbReference>
<dbReference type="PANTHER" id="PTHR46124:SF2">
    <property type="entry name" value="D-AMINOACYL-TRNA DEACYLASE"/>
    <property type="match status" value="1"/>
</dbReference>
<comment type="similarity">
    <text evidence="1">Belongs to the metallo-dependent hydrolases superfamily. TatD-type hydrolase family.</text>
</comment>
<dbReference type="FunFam" id="3.20.20.140:FF:000005">
    <property type="entry name" value="TatD family hydrolase"/>
    <property type="match status" value="1"/>
</dbReference>
<proteinExistence type="inferred from homology"/>
<feature type="binding site" evidence="4">
    <location>
        <position position="151"/>
    </location>
    <ligand>
        <name>a divalent metal cation</name>
        <dbReference type="ChEBI" id="CHEBI:60240"/>
        <label>2</label>
    </ligand>
</feature>
<evidence type="ECO:0000256" key="1">
    <source>
        <dbReference type="ARBA" id="ARBA00009275"/>
    </source>
</evidence>
<feature type="binding site" evidence="4">
    <location>
        <position position="8"/>
    </location>
    <ligand>
        <name>a divalent metal cation</name>
        <dbReference type="ChEBI" id="CHEBI:60240"/>
        <label>1</label>
    </ligand>
</feature>
<dbReference type="Proteomes" id="UP000242205">
    <property type="component" value="Chromosome"/>
</dbReference>
<gene>
    <name evidence="5" type="ORF">C0099_08010</name>
</gene>
<evidence type="ECO:0000256" key="3">
    <source>
        <dbReference type="ARBA" id="ARBA00022801"/>
    </source>
</evidence>
<reference evidence="5 6" key="1">
    <citation type="submission" date="2018-01" db="EMBL/GenBank/DDBJ databases">
        <authorList>
            <person name="Fu G.-Y."/>
        </authorList>
    </citation>
    <scope>NUCLEOTIDE SEQUENCE [LARGE SCALE GENOMIC DNA]</scope>
    <source>
        <strain evidence="5 6">SY39</strain>
    </source>
</reference>
<keyword evidence="2 4" id="KW-0479">Metal-binding</keyword>
<feature type="binding site" evidence="4">
    <location>
        <position position="201"/>
    </location>
    <ligand>
        <name>a divalent metal cation</name>
        <dbReference type="ChEBI" id="CHEBI:60240"/>
        <label>1</label>
    </ligand>
</feature>
<keyword evidence="6" id="KW-1185">Reference proteome</keyword>
<keyword evidence="3" id="KW-0378">Hydrolase</keyword>
<dbReference type="SUPFAM" id="SSF51556">
    <property type="entry name" value="Metallo-dependent hydrolases"/>
    <property type="match status" value="1"/>
</dbReference>
<dbReference type="InterPro" id="IPR032466">
    <property type="entry name" value="Metal_Hydrolase"/>
</dbReference>
<evidence type="ECO:0000313" key="6">
    <source>
        <dbReference type="Proteomes" id="UP000242205"/>
    </source>
</evidence>
<feature type="binding site" evidence="4">
    <location>
        <position position="128"/>
    </location>
    <ligand>
        <name>a divalent metal cation</name>
        <dbReference type="ChEBI" id="CHEBI:60240"/>
        <label>2</label>
    </ligand>
</feature>
<dbReference type="InterPro" id="IPR001130">
    <property type="entry name" value="TatD-like"/>
</dbReference>
<dbReference type="PROSITE" id="PS01137">
    <property type="entry name" value="TATD_1"/>
    <property type="match status" value="1"/>
</dbReference>
<dbReference type="Pfam" id="PF01026">
    <property type="entry name" value="TatD_DNase"/>
    <property type="match status" value="1"/>
</dbReference>
<dbReference type="RefSeq" id="WP_102246943.1">
    <property type="nucleotide sequence ID" value="NZ_CP025682.1"/>
</dbReference>
<feature type="binding site" evidence="4">
    <location>
        <position position="92"/>
    </location>
    <ligand>
        <name>a divalent metal cation</name>
        <dbReference type="ChEBI" id="CHEBI:60240"/>
        <label>1</label>
    </ligand>
</feature>
<name>A0A2I6S6I9_9RHOO</name>
<dbReference type="EMBL" id="CP025682">
    <property type="protein sequence ID" value="AUN94877.1"/>
    <property type="molecule type" value="Genomic_DNA"/>
</dbReference>
<dbReference type="Gene3D" id="3.20.20.140">
    <property type="entry name" value="Metal-dependent hydrolases"/>
    <property type="match status" value="1"/>
</dbReference>
<dbReference type="GO" id="GO:0046872">
    <property type="term" value="F:metal ion binding"/>
    <property type="evidence" value="ECO:0007669"/>
    <property type="project" value="UniProtKB-KW"/>
</dbReference>
<evidence type="ECO:0000256" key="2">
    <source>
        <dbReference type="ARBA" id="ARBA00022723"/>
    </source>
</evidence>
<feature type="binding site" evidence="4">
    <location>
        <position position="6"/>
    </location>
    <ligand>
        <name>a divalent metal cation</name>
        <dbReference type="ChEBI" id="CHEBI:60240"/>
        <label>1</label>
    </ligand>
</feature>
<protein>
    <submittedName>
        <fullName evidence="5">DNAase</fullName>
    </submittedName>
</protein>
<dbReference type="AlphaFoldDB" id="A0A2I6S6I9"/>
<dbReference type="PROSITE" id="PS01090">
    <property type="entry name" value="TATD_2"/>
    <property type="match status" value="1"/>
</dbReference>
<sequence>MLIDTHCHLDVTEFDGRREAVLDAARAAGVGAFVVPAVGAENFAAVRALSAAHADVRHAYGIHPLFVTRAREADLEVLAERLGEGTAVAVGEIGLDHYVADVDPDTQRHYFVEQLKLARRFGLPVILHVRRAVDAILKELRRIEVPGGIAHAFNGSRQQADIFRAMGFRLGFGGAATFSGSTRIRRLVAELPLESIVLETDSPDIRPEWAQDRPNEPANLPRIAAVIARLRGIGVDELAAATATNAQAVLPRLEHAGDGIMHGQHSGREA</sequence>
<accession>A0A2I6S6I9</accession>
<dbReference type="KEGG" id="atw:C0099_08010"/>
<evidence type="ECO:0000313" key="5">
    <source>
        <dbReference type="EMBL" id="AUN94877.1"/>
    </source>
</evidence>
<dbReference type="OrthoDB" id="9810005at2"/>
<dbReference type="PROSITE" id="PS01091">
    <property type="entry name" value="TATD_3"/>
    <property type="match status" value="1"/>
</dbReference>
<organism evidence="5 6">
    <name type="scientific">Pseudazoarcus pumilus</name>
    <dbReference type="NCBI Taxonomy" id="2067960"/>
    <lineage>
        <taxon>Bacteria</taxon>
        <taxon>Pseudomonadati</taxon>
        <taxon>Pseudomonadota</taxon>
        <taxon>Betaproteobacteria</taxon>
        <taxon>Rhodocyclales</taxon>
        <taxon>Zoogloeaceae</taxon>
        <taxon>Pseudazoarcus</taxon>
    </lineage>
</organism>
<dbReference type="CDD" id="cd01310">
    <property type="entry name" value="TatD_DNAse"/>
    <property type="match status" value="1"/>
</dbReference>